<protein>
    <recommendedName>
        <fullName evidence="3">BTB domain-containing protein</fullName>
    </recommendedName>
</protein>
<dbReference type="Proteomes" id="UP000613580">
    <property type="component" value="Unassembled WGS sequence"/>
</dbReference>
<accession>A0A8H6WKS4</accession>
<keyword evidence="2" id="KW-1185">Reference proteome</keyword>
<comment type="caution">
    <text evidence="1">The sequence shown here is derived from an EMBL/GenBank/DDBJ whole genome shotgun (WGS) entry which is preliminary data.</text>
</comment>
<dbReference type="OrthoDB" id="3893071at2759"/>
<dbReference type="AlphaFoldDB" id="A0A8H6WKS4"/>
<evidence type="ECO:0008006" key="3">
    <source>
        <dbReference type="Google" id="ProtNLM"/>
    </source>
</evidence>
<reference evidence="1" key="1">
    <citation type="submission" date="2020-05" db="EMBL/GenBank/DDBJ databases">
        <title>Mycena genomes resolve the evolution of fungal bioluminescence.</title>
        <authorList>
            <person name="Tsai I.J."/>
        </authorList>
    </citation>
    <scope>NUCLEOTIDE SEQUENCE</scope>
    <source>
        <strain evidence="1">110903Hualien_Pintung</strain>
    </source>
</reference>
<sequence>MDVEQPTRPDNLWFEDGNIVFQAGNTQYRLYRGTLARHSSVFKDMLSFPQPIDAEMVEGWPLVRLPDPEAQVTPLLPSAIRSYTRSWDSPTIFGGPRTDLVSVIRLAREVGALWVLPAAFYELKTSMADHRRKGMRDEWTGSTLDPQDQTSLVDGGEEQTMMGFRIVQIIQRHQATELCVSPQKCLSRRLQMVQYSDSLPGYLSDPLTIWSESGWDSEENDYFGVCVVCVEALHQDIDNALASFWDRLPGIYRLPPWDELETLRQREIGDAFMAWEEWYVLIP</sequence>
<name>A0A8H6WKS4_MYCCL</name>
<organism evidence="1 2">
    <name type="scientific">Mycena chlorophos</name>
    <name type="common">Agaric fungus</name>
    <name type="synonym">Agaricus chlorophos</name>
    <dbReference type="NCBI Taxonomy" id="658473"/>
    <lineage>
        <taxon>Eukaryota</taxon>
        <taxon>Fungi</taxon>
        <taxon>Dikarya</taxon>
        <taxon>Basidiomycota</taxon>
        <taxon>Agaricomycotina</taxon>
        <taxon>Agaricomycetes</taxon>
        <taxon>Agaricomycetidae</taxon>
        <taxon>Agaricales</taxon>
        <taxon>Marasmiineae</taxon>
        <taxon>Mycenaceae</taxon>
        <taxon>Mycena</taxon>
    </lineage>
</organism>
<gene>
    <name evidence="1" type="ORF">HMN09_00008000</name>
</gene>
<evidence type="ECO:0000313" key="2">
    <source>
        <dbReference type="Proteomes" id="UP000613580"/>
    </source>
</evidence>
<evidence type="ECO:0000313" key="1">
    <source>
        <dbReference type="EMBL" id="KAF7322304.1"/>
    </source>
</evidence>
<proteinExistence type="predicted"/>
<dbReference type="EMBL" id="JACAZE010000001">
    <property type="protein sequence ID" value="KAF7322304.1"/>
    <property type="molecule type" value="Genomic_DNA"/>
</dbReference>